<dbReference type="InterPro" id="IPR014794">
    <property type="entry name" value="DUF1779"/>
</dbReference>
<name>A0A4R2LHK1_9FIRM</name>
<dbReference type="Pfam" id="PF08680">
    <property type="entry name" value="DUF1779"/>
    <property type="match status" value="1"/>
</dbReference>
<dbReference type="EMBL" id="SLWV01000004">
    <property type="protein sequence ID" value="TCO78805.1"/>
    <property type="molecule type" value="Genomic_DNA"/>
</dbReference>
<gene>
    <name evidence="1" type="ORF">EV214_104192</name>
</gene>
<dbReference type="AlphaFoldDB" id="A0A4R2LHK1"/>
<evidence type="ECO:0000313" key="2">
    <source>
        <dbReference type="Proteomes" id="UP000294919"/>
    </source>
</evidence>
<proteinExistence type="predicted"/>
<protein>
    <submittedName>
        <fullName evidence="1">TATA-box binding protein</fullName>
    </submittedName>
</protein>
<sequence>MKVKRIFIYGFILMNLFLMFLNHTTAIAKEEGIMEGFNASKAVAEEVNINAYVNMAHVFKNASEGREICLSLAKELGIQRKEIEDTSEKGNIQVILHGEKEQGTICVIVQSSEYEAVKETNIVIDMVYEGLVDVNTVGENIKAILKKYGKATVTSCITGSFNGKLNNAQKEKIVKNMMEYLEATEIEGLREKNMISIVGFSSKIKDYISYGGNQVNINIAMRYNAYEGKTYLWMATPLIAIGY</sequence>
<reference evidence="1 2" key="1">
    <citation type="submission" date="2019-03" db="EMBL/GenBank/DDBJ databases">
        <title>Genomic Encyclopedia of Type Strains, Phase IV (KMG-IV): sequencing the most valuable type-strain genomes for metagenomic binning, comparative biology and taxonomic classification.</title>
        <authorList>
            <person name="Goeker M."/>
        </authorList>
    </citation>
    <scope>NUCLEOTIDE SEQUENCE [LARGE SCALE GENOMIC DNA]</scope>
    <source>
        <strain evidence="1 2">DSM 102940</strain>
    </source>
</reference>
<organism evidence="1 2">
    <name type="scientific">Marinisporobacter balticus</name>
    <dbReference type="NCBI Taxonomy" id="2018667"/>
    <lineage>
        <taxon>Bacteria</taxon>
        <taxon>Bacillati</taxon>
        <taxon>Bacillota</taxon>
        <taxon>Clostridia</taxon>
        <taxon>Peptostreptococcales</taxon>
        <taxon>Thermotaleaceae</taxon>
        <taxon>Marinisporobacter</taxon>
    </lineage>
</organism>
<dbReference type="SUPFAM" id="SSF143842">
    <property type="entry name" value="YwmB-like"/>
    <property type="match status" value="1"/>
</dbReference>
<comment type="caution">
    <text evidence="1">The sequence shown here is derived from an EMBL/GenBank/DDBJ whole genome shotgun (WGS) entry which is preliminary data.</text>
</comment>
<dbReference type="InterPro" id="IPR036209">
    <property type="entry name" value="YwmB-like_sf"/>
</dbReference>
<accession>A0A4R2LHK1</accession>
<evidence type="ECO:0000313" key="1">
    <source>
        <dbReference type="EMBL" id="TCO78805.1"/>
    </source>
</evidence>
<keyword evidence="2" id="KW-1185">Reference proteome</keyword>
<dbReference type="RefSeq" id="WP_165916247.1">
    <property type="nucleotide sequence ID" value="NZ_SLWV01000004.1"/>
</dbReference>
<dbReference type="Gene3D" id="3.30.360.40">
    <property type="entry name" value="YwmB-like"/>
    <property type="match status" value="1"/>
</dbReference>
<dbReference type="Proteomes" id="UP000294919">
    <property type="component" value="Unassembled WGS sequence"/>
</dbReference>